<reference evidence="2 3" key="1">
    <citation type="journal article" date="2019" name="Int. J. Syst. Evol. Microbiol.">
        <title>The Global Catalogue of Microorganisms (GCM) 10K type strain sequencing project: providing services to taxonomists for standard genome sequencing and annotation.</title>
        <authorList>
            <consortium name="The Broad Institute Genomics Platform"/>
            <consortium name="The Broad Institute Genome Sequencing Center for Infectious Disease"/>
            <person name="Wu L."/>
            <person name="Ma J."/>
        </authorList>
    </citation>
    <scope>NUCLEOTIDE SEQUENCE [LARGE SCALE GENOMIC DNA]</scope>
    <source>
        <strain evidence="2 3">JCM 15478</strain>
    </source>
</reference>
<organism evidence="2 3">
    <name type="scientific">Streptomyces albiaxialis</name>
    <dbReference type="NCBI Taxonomy" id="329523"/>
    <lineage>
        <taxon>Bacteria</taxon>
        <taxon>Bacillati</taxon>
        <taxon>Actinomycetota</taxon>
        <taxon>Actinomycetes</taxon>
        <taxon>Kitasatosporales</taxon>
        <taxon>Streptomycetaceae</taxon>
        <taxon>Streptomyces</taxon>
    </lineage>
</organism>
<keyword evidence="3" id="KW-1185">Reference proteome</keyword>
<sequence length="182" mass="18373">MRTSARISGAAAVAAAVALLVSGCGSDGGDDKGGEKEKPEAAPSATKTPSPKEEAGGKAALPGVWQAKADGKPLVLTVVGENASLVRDKKACTGHVMKTGGKSSVMVKCPGGTGEERTNGEVGALTAKTMNITWNGGATDTFVKAADAPAKLPKDPNQIPGLKDKLKKITEEPGKVRELPAS</sequence>
<accession>A0ABN2W1B3</accession>
<dbReference type="EMBL" id="BAAAPE010000007">
    <property type="protein sequence ID" value="GAA2076258.1"/>
    <property type="molecule type" value="Genomic_DNA"/>
</dbReference>
<dbReference type="PROSITE" id="PS51257">
    <property type="entry name" value="PROKAR_LIPOPROTEIN"/>
    <property type="match status" value="1"/>
</dbReference>
<evidence type="ECO:0008006" key="4">
    <source>
        <dbReference type="Google" id="ProtNLM"/>
    </source>
</evidence>
<protein>
    <recommendedName>
        <fullName evidence="4">Lipoprotein</fullName>
    </recommendedName>
</protein>
<evidence type="ECO:0000256" key="1">
    <source>
        <dbReference type="SAM" id="MobiDB-lite"/>
    </source>
</evidence>
<evidence type="ECO:0000313" key="3">
    <source>
        <dbReference type="Proteomes" id="UP001500016"/>
    </source>
</evidence>
<dbReference type="RefSeq" id="WP_344528303.1">
    <property type="nucleotide sequence ID" value="NZ_BAAAPE010000007.1"/>
</dbReference>
<feature type="region of interest" description="Disordered" evidence="1">
    <location>
        <begin position="148"/>
        <end position="182"/>
    </location>
</feature>
<feature type="compositionally biased region" description="Basic and acidic residues" evidence="1">
    <location>
        <begin position="162"/>
        <end position="182"/>
    </location>
</feature>
<dbReference type="Proteomes" id="UP001500016">
    <property type="component" value="Unassembled WGS sequence"/>
</dbReference>
<gene>
    <name evidence="2" type="ORF">GCM10009801_31580</name>
</gene>
<proteinExistence type="predicted"/>
<feature type="region of interest" description="Disordered" evidence="1">
    <location>
        <begin position="26"/>
        <end position="60"/>
    </location>
</feature>
<name>A0ABN2W1B3_9ACTN</name>
<evidence type="ECO:0000313" key="2">
    <source>
        <dbReference type="EMBL" id="GAA2076258.1"/>
    </source>
</evidence>
<feature type="compositionally biased region" description="Basic and acidic residues" evidence="1">
    <location>
        <begin position="29"/>
        <end position="40"/>
    </location>
</feature>
<comment type="caution">
    <text evidence="2">The sequence shown here is derived from an EMBL/GenBank/DDBJ whole genome shotgun (WGS) entry which is preliminary data.</text>
</comment>